<dbReference type="SUPFAM" id="SSF56672">
    <property type="entry name" value="DNA/RNA polymerases"/>
    <property type="match status" value="1"/>
</dbReference>
<keyword evidence="11" id="KW-0539">Nucleus</keyword>
<protein>
    <recommendedName>
        <fullName evidence="12">DNA polymerase</fullName>
        <ecNumber evidence="12">2.7.7.7</ecNumber>
    </recommendedName>
</protein>
<dbReference type="PANTHER" id="PTHR45861">
    <property type="entry name" value="DNA POLYMERASE ALPHA CATALYTIC SUBUNIT"/>
    <property type="match status" value="1"/>
</dbReference>
<dbReference type="InterPro" id="IPR023211">
    <property type="entry name" value="DNA_pol_palm_dom_sf"/>
</dbReference>
<dbReference type="GO" id="GO:0003887">
    <property type="term" value="F:DNA-directed DNA polymerase activity"/>
    <property type="evidence" value="ECO:0007669"/>
    <property type="project" value="UniProtKB-KW"/>
</dbReference>
<dbReference type="GO" id="GO:0006272">
    <property type="term" value="P:leading strand elongation"/>
    <property type="evidence" value="ECO:0007669"/>
    <property type="project" value="TreeGrafter"/>
</dbReference>
<dbReference type="Proteomes" id="UP000620104">
    <property type="component" value="Unassembled WGS sequence"/>
</dbReference>
<dbReference type="PROSITE" id="PS00116">
    <property type="entry name" value="DNA_POLYMERASE_B"/>
    <property type="match status" value="1"/>
</dbReference>
<sequence>MSSRRSGESKVDKFAALKAARGGASRIKQYKPQDAEIYDSVTEDQYKQIVGDRLAKDDFIEDDDGGGYQDNGMDDWDEERYSDSEEENTKRRGGRPAKTAKMASKPTKANAKTKAPITQPIKVAAYRPQVSEAKEQDFLANLLSGIDSSMTNAITSSPPSLTSSTRRKRKSSPDYAYTSGSGLGSEDTMAMASSDADGFGFEVEEKRMSFPPDSRAPDSAKKPRLARFKYEENVDDTPRGVSFADNLIPDYVDESMEVDDESEVKVKSEPEDTDEFQSNGTSGAGSRLNQSSAKERLLAAMRKGVKKDTNGTSMPAPAAKSRRNLVNSKSVSAAKQAQLDAQARAHKEAEESADKVKEDESIQPAANGAAKKGNPGAAARRKNLMAMMNTLNAGQAEEEPMGTPFTENQAAAKQYVPRIRVDAFEPLLDENGQEISVDDDIKPTKGRLSKMQQEEEEAKQRPRTLRIYWLDYLETNGIVHLIGKTLDKLTGKYVSCCVSVHGIERNLFVLPRVHRQDGDEDEQISMSDVHSELDSIRRQHDIKGVFGVKKVLRKYAFELPDVPRGENEWYKVIYGFDQPALPANTEGATFSKIFGTGTSAFELLVLKRKIMGPCWLEIKDCIRKTVDPSSWCRLEVKVDDPKNVNPFPETDQNAPKDIPPLTVMSLAVRTIVNHEANNQEILAITTSVWETYNIDDPTPPEKVYHTPFTVVRPLGGKFPPNFEQRCRNERQMTTAGGEREMLNYVLNIFTKTDPDVIVGHEFFGSTFEVLLQRMKELKVDHWSRIGRFRRKNLTIAKHWVSNAKLAAGRLIADLSGDGAKGMIDSVTWSLTEMCQNQLGFNREEIDPDDTAGFFDSFAVTPDRLLHFIRHLQMDAYAQMAIASKVQYLPLTKQLTNLAGNSWNRTLTGARAERNEYILLHEFHRLKYICPDKGEGKPTSRSAKKVNKDEDGTVIPEQKRAKYQGGLVFEPKRGLWDTYILVMDFNSLYPSIIQEYNIDFTTIDRHDDETAVDDEIPEVPGSEVPQGVLPRLIATLVNRRKQVKSLMKDKSAGQVKMLQWDIKQKALKLTANSMYGCLGFAGSRFYARPLAALTTFKGREILTQTKELAEGLSLDVVYGDTDSVFVNSNVTNYQEAIRIANDFKRQVNERYRLLEIDLDNVFARVLLLQKKKYAAVKISEDGTAKTEIKGLDMVRREYCKLSKNISSRVLEHILSGRPTEEVVNEVHEYLTTMGNDLREGRVELDDLIVHKRLGKNPEDYPDKGAQPHVQVALRMRQKGTMLKAGDVVPYLFCLGPDGKTARSAQADRAFHPDEFRKPDSELKLDFDFYLSQQVLPPIERLCNDIEGTDRARLAECLGLDPTRFQNNSNGSFQEKEIFTFSSQISDKERFRESDPLTLRCRTCKTVFVFNPLLEDMESTGVIQNEGITCTCGQVQSTGSVYVQVELQLRAHVSKYYEAALACSDCGDKTRSMSVYGKRCVTRSNCRGEMRVQYTDSQLYNQLLYYAYLFDMEKAITATRGTARAEEAQALALHNKSAFEQIHGMINGYLDRCARRYIDMKSLFGFMEKLQV</sequence>
<evidence type="ECO:0000313" key="19">
    <source>
        <dbReference type="Proteomes" id="UP000620104"/>
    </source>
</evidence>
<name>A0A8H3TQQ9_9TREE</name>
<keyword evidence="19" id="KW-1185">Reference proteome</keyword>
<dbReference type="GO" id="GO:0005658">
    <property type="term" value="C:alpha DNA polymerase:primase complex"/>
    <property type="evidence" value="ECO:0007669"/>
    <property type="project" value="TreeGrafter"/>
</dbReference>
<comment type="subcellular location">
    <subcellularLocation>
        <location evidence="1">Nucleus</location>
    </subcellularLocation>
</comment>
<dbReference type="GO" id="GO:0000166">
    <property type="term" value="F:nucleotide binding"/>
    <property type="evidence" value="ECO:0007669"/>
    <property type="project" value="InterPro"/>
</dbReference>
<dbReference type="GO" id="GO:0008270">
    <property type="term" value="F:zinc ion binding"/>
    <property type="evidence" value="ECO:0007669"/>
    <property type="project" value="UniProtKB-KW"/>
</dbReference>
<dbReference type="InterPro" id="IPR015088">
    <property type="entry name" value="Znf_DNA-dir_DNA_pol_B_alpha"/>
</dbReference>
<evidence type="ECO:0000256" key="8">
    <source>
        <dbReference type="ARBA" id="ARBA00022833"/>
    </source>
</evidence>
<accession>A0A8H3TQQ9</accession>
<dbReference type="EMBL" id="BLZA01000009">
    <property type="protein sequence ID" value="GHJ84574.1"/>
    <property type="molecule type" value="Genomic_DNA"/>
</dbReference>
<feature type="domain" description="DNA-directed DNA polymerase family B multifunctional" evidence="14">
    <location>
        <begin position="901"/>
        <end position="1344"/>
    </location>
</feature>
<feature type="compositionally biased region" description="Acidic residues" evidence="13">
    <location>
        <begin position="251"/>
        <end position="262"/>
    </location>
</feature>
<keyword evidence="8" id="KW-0862">Zinc</keyword>
<dbReference type="GO" id="GO:0003688">
    <property type="term" value="F:DNA replication origin binding"/>
    <property type="evidence" value="ECO:0007669"/>
    <property type="project" value="TreeGrafter"/>
</dbReference>
<feature type="compositionally biased region" description="Basic and acidic residues" evidence="13">
    <location>
        <begin position="228"/>
        <end position="238"/>
    </location>
</feature>
<dbReference type="PRINTS" id="PR00106">
    <property type="entry name" value="DNAPOLB"/>
</dbReference>
<dbReference type="SMART" id="SM00486">
    <property type="entry name" value="POLBc"/>
    <property type="match status" value="1"/>
</dbReference>
<feature type="compositionally biased region" description="Low complexity" evidence="13">
    <location>
        <begin position="155"/>
        <end position="164"/>
    </location>
</feature>
<evidence type="ECO:0000256" key="10">
    <source>
        <dbReference type="ARBA" id="ARBA00023125"/>
    </source>
</evidence>
<gene>
    <name evidence="18" type="ORF">NliqN6_0976</name>
</gene>
<dbReference type="InterPro" id="IPR045846">
    <property type="entry name" value="POLBc_alpha"/>
</dbReference>
<feature type="compositionally biased region" description="Basic and acidic residues" evidence="13">
    <location>
        <begin position="343"/>
        <end position="360"/>
    </location>
</feature>
<proteinExistence type="inferred from homology"/>
<dbReference type="NCBIfam" id="TIGR00592">
    <property type="entry name" value="pol2"/>
    <property type="match status" value="1"/>
</dbReference>
<dbReference type="CDD" id="cd05776">
    <property type="entry name" value="DNA_polB_alpha_exo"/>
    <property type="match status" value="1"/>
</dbReference>
<dbReference type="InterPro" id="IPR006133">
    <property type="entry name" value="DNA-dir_DNA_pol_B_exonuc"/>
</dbReference>
<evidence type="ECO:0000259" key="15">
    <source>
        <dbReference type="Pfam" id="PF03104"/>
    </source>
</evidence>
<dbReference type="InterPro" id="IPR024647">
    <property type="entry name" value="DNA_pol_a_cat_su_N"/>
</dbReference>
<dbReference type="InterPro" id="IPR006134">
    <property type="entry name" value="DNA-dir_DNA_pol_B_multi_dom"/>
</dbReference>
<dbReference type="InterPro" id="IPR036397">
    <property type="entry name" value="RNaseH_sf"/>
</dbReference>
<feature type="compositionally biased region" description="Low complexity" evidence="13">
    <location>
        <begin position="364"/>
        <end position="376"/>
    </location>
</feature>
<keyword evidence="9 12" id="KW-0239">DNA-directed DNA polymerase</keyword>
<evidence type="ECO:0000256" key="6">
    <source>
        <dbReference type="ARBA" id="ARBA00022723"/>
    </source>
</evidence>
<dbReference type="GO" id="GO:0003682">
    <property type="term" value="F:chromatin binding"/>
    <property type="evidence" value="ECO:0007669"/>
    <property type="project" value="TreeGrafter"/>
</dbReference>
<evidence type="ECO:0000256" key="7">
    <source>
        <dbReference type="ARBA" id="ARBA00022771"/>
    </source>
</evidence>
<evidence type="ECO:0000256" key="12">
    <source>
        <dbReference type="RuleBase" id="RU000442"/>
    </source>
</evidence>
<dbReference type="GO" id="GO:0003697">
    <property type="term" value="F:single-stranded DNA binding"/>
    <property type="evidence" value="ECO:0007669"/>
    <property type="project" value="TreeGrafter"/>
</dbReference>
<keyword evidence="3 12" id="KW-0808">Transferase</keyword>
<evidence type="ECO:0000259" key="14">
    <source>
        <dbReference type="Pfam" id="PF00136"/>
    </source>
</evidence>
<dbReference type="Gene3D" id="1.10.132.60">
    <property type="entry name" value="DNA polymerase family B, C-terminal domain"/>
    <property type="match status" value="1"/>
</dbReference>
<evidence type="ECO:0000256" key="9">
    <source>
        <dbReference type="ARBA" id="ARBA00022932"/>
    </source>
</evidence>
<evidence type="ECO:0000259" key="17">
    <source>
        <dbReference type="Pfam" id="PF12254"/>
    </source>
</evidence>
<organism evidence="18 19">
    <name type="scientific">Naganishia liquefaciens</name>
    <dbReference type="NCBI Taxonomy" id="104408"/>
    <lineage>
        <taxon>Eukaryota</taxon>
        <taxon>Fungi</taxon>
        <taxon>Dikarya</taxon>
        <taxon>Basidiomycota</taxon>
        <taxon>Agaricomycotina</taxon>
        <taxon>Tremellomycetes</taxon>
        <taxon>Filobasidiales</taxon>
        <taxon>Filobasidiaceae</taxon>
        <taxon>Naganishia</taxon>
    </lineage>
</organism>
<feature type="region of interest" description="Disordered" evidence="13">
    <location>
        <begin position="55"/>
        <end position="116"/>
    </location>
</feature>
<comment type="caution">
    <text evidence="18">The sequence shown here is derived from an EMBL/GenBank/DDBJ whole genome shotgun (WGS) entry which is preliminary data.</text>
</comment>
<dbReference type="GO" id="GO:1902975">
    <property type="term" value="P:mitotic DNA replication initiation"/>
    <property type="evidence" value="ECO:0007669"/>
    <property type="project" value="InterPro"/>
</dbReference>
<evidence type="ECO:0000256" key="13">
    <source>
        <dbReference type="SAM" id="MobiDB-lite"/>
    </source>
</evidence>
<evidence type="ECO:0000256" key="1">
    <source>
        <dbReference type="ARBA" id="ARBA00004123"/>
    </source>
</evidence>
<dbReference type="GO" id="GO:0006273">
    <property type="term" value="P:lagging strand elongation"/>
    <property type="evidence" value="ECO:0007669"/>
    <property type="project" value="TreeGrafter"/>
</dbReference>
<dbReference type="Pfam" id="PF12254">
    <property type="entry name" value="DNA_pol_alpha_N"/>
    <property type="match status" value="1"/>
</dbReference>
<keyword evidence="5 12" id="KW-0235">DNA replication</keyword>
<dbReference type="InterPro" id="IPR012337">
    <property type="entry name" value="RNaseH-like_sf"/>
</dbReference>
<keyword evidence="6" id="KW-0479">Metal-binding</keyword>
<dbReference type="OrthoDB" id="6755010at2759"/>
<dbReference type="Gene3D" id="3.90.1600.10">
    <property type="entry name" value="Palm domain of DNA polymerase"/>
    <property type="match status" value="2"/>
</dbReference>
<feature type="compositionally biased region" description="Low complexity" evidence="13">
    <location>
        <begin position="103"/>
        <end position="116"/>
    </location>
</feature>
<feature type="region of interest" description="Disordered" evidence="13">
    <location>
        <begin position="149"/>
        <end position="376"/>
    </location>
</feature>
<dbReference type="InterPro" id="IPR038256">
    <property type="entry name" value="Pol_alpha_znc_sf"/>
</dbReference>
<evidence type="ECO:0000256" key="4">
    <source>
        <dbReference type="ARBA" id="ARBA00022695"/>
    </source>
</evidence>
<dbReference type="CDD" id="cd05532">
    <property type="entry name" value="POLBc_alpha"/>
    <property type="match status" value="1"/>
</dbReference>
<dbReference type="Gene3D" id="2.40.50.730">
    <property type="match status" value="1"/>
</dbReference>
<dbReference type="InterPro" id="IPR043502">
    <property type="entry name" value="DNA/RNA_pol_sf"/>
</dbReference>
<feature type="domain" description="DNA polymerase alpha catalytic subunit N-terminal" evidence="17">
    <location>
        <begin position="15"/>
        <end position="77"/>
    </location>
</feature>
<evidence type="ECO:0000259" key="16">
    <source>
        <dbReference type="Pfam" id="PF08996"/>
    </source>
</evidence>
<feature type="compositionally biased region" description="Polar residues" evidence="13">
    <location>
        <begin position="324"/>
        <end position="335"/>
    </location>
</feature>
<feature type="compositionally biased region" description="Basic and acidic residues" evidence="13">
    <location>
        <begin position="79"/>
        <end position="90"/>
    </location>
</feature>
<comment type="catalytic activity">
    <reaction evidence="12">
        <text>DNA(n) + a 2'-deoxyribonucleoside 5'-triphosphate = DNA(n+1) + diphosphate</text>
        <dbReference type="Rhea" id="RHEA:22508"/>
        <dbReference type="Rhea" id="RHEA-COMP:17339"/>
        <dbReference type="Rhea" id="RHEA-COMP:17340"/>
        <dbReference type="ChEBI" id="CHEBI:33019"/>
        <dbReference type="ChEBI" id="CHEBI:61560"/>
        <dbReference type="ChEBI" id="CHEBI:173112"/>
        <dbReference type="EC" id="2.7.7.7"/>
    </reaction>
</comment>
<evidence type="ECO:0000256" key="3">
    <source>
        <dbReference type="ARBA" id="ARBA00022679"/>
    </source>
</evidence>
<dbReference type="Gene3D" id="3.30.420.10">
    <property type="entry name" value="Ribonuclease H-like superfamily/Ribonuclease H"/>
    <property type="match status" value="1"/>
</dbReference>
<dbReference type="FunFam" id="1.10.132.60:FF:000004">
    <property type="entry name" value="DNA polymerase"/>
    <property type="match status" value="1"/>
</dbReference>
<dbReference type="EC" id="2.7.7.7" evidence="12"/>
<dbReference type="InterPro" id="IPR017964">
    <property type="entry name" value="DNA-dir_DNA_pol_B_CS"/>
</dbReference>
<reference evidence="18" key="1">
    <citation type="submission" date="2020-07" db="EMBL/GenBank/DDBJ databases">
        <title>Draft Genome Sequence of a Deep-Sea Yeast, Naganishia (Cryptococcus) liquefaciens strain N6.</title>
        <authorList>
            <person name="Han Y.W."/>
            <person name="Kajitani R."/>
            <person name="Morimoto H."/>
            <person name="Parhat M."/>
            <person name="Tsubouchi H."/>
            <person name="Bakenova O."/>
            <person name="Ogata M."/>
            <person name="Argunhan B."/>
            <person name="Aoki R."/>
            <person name="Kajiwara S."/>
            <person name="Itoh T."/>
            <person name="Iwasaki H."/>
        </authorList>
    </citation>
    <scope>NUCLEOTIDE SEQUENCE</scope>
    <source>
        <strain evidence="18">N6</strain>
    </source>
</reference>
<keyword evidence="10 12" id="KW-0238">DNA-binding</keyword>
<feature type="domain" description="Zinc finger DNA-directed DNA polymerase family B alpha" evidence="16">
    <location>
        <begin position="1381"/>
        <end position="1562"/>
    </location>
</feature>
<evidence type="ECO:0000313" key="18">
    <source>
        <dbReference type="EMBL" id="GHJ84574.1"/>
    </source>
</evidence>
<dbReference type="Pfam" id="PF00136">
    <property type="entry name" value="DNA_pol_B"/>
    <property type="match status" value="1"/>
</dbReference>
<dbReference type="Gene3D" id="3.30.70.2820">
    <property type="match status" value="1"/>
</dbReference>
<dbReference type="SUPFAM" id="SSF53098">
    <property type="entry name" value="Ribonuclease H-like"/>
    <property type="match status" value="1"/>
</dbReference>
<evidence type="ECO:0000256" key="5">
    <source>
        <dbReference type="ARBA" id="ARBA00022705"/>
    </source>
</evidence>
<dbReference type="FunFam" id="3.30.70.2820:FF:000001">
    <property type="entry name" value="DNA polymerase"/>
    <property type="match status" value="1"/>
</dbReference>
<evidence type="ECO:0000256" key="11">
    <source>
        <dbReference type="ARBA" id="ARBA00023242"/>
    </source>
</evidence>
<dbReference type="Pfam" id="PF03104">
    <property type="entry name" value="DNA_pol_B_exo1"/>
    <property type="match status" value="1"/>
</dbReference>
<keyword evidence="4 12" id="KW-0548">Nucleotidyltransferase</keyword>
<comment type="similarity">
    <text evidence="2 12">Belongs to the DNA polymerase type-B family.</text>
</comment>
<dbReference type="PANTHER" id="PTHR45861:SF1">
    <property type="entry name" value="DNA POLYMERASE ALPHA CATALYTIC SUBUNIT"/>
    <property type="match status" value="1"/>
</dbReference>
<dbReference type="Pfam" id="PF08996">
    <property type="entry name" value="zf-DNA_Pol"/>
    <property type="match status" value="1"/>
</dbReference>
<feature type="domain" description="DNA-directed DNA polymerase family B exonuclease" evidence="15">
    <location>
        <begin position="592"/>
        <end position="793"/>
    </location>
</feature>
<dbReference type="InterPro" id="IPR006172">
    <property type="entry name" value="DNA-dir_DNA_pol_B"/>
</dbReference>
<dbReference type="InterPro" id="IPR042087">
    <property type="entry name" value="DNA_pol_B_thumb"/>
</dbReference>
<evidence type="ECO:0000256" key="2">
    <source>
        <dbReference type="ARBA" id="ARBA00005755"/>
    </source>
</evidence>
<keyword evidence="7" id="KW-0863">Zinc-finger</keyword>
<dbReference type="Gene3D" id="1.10.3200.20">
    <property type="entry name" value="DNA Polymerase alpha, zinc finger"/>
    <property type="match status" value="1"/>
</dbReference>